<keyword evidence="3" id="KW-0804">Transcription</keyword>
<dbReference type="InterPro" id="IPR011711">
    <property type="entry name" value="GntR_C"/>
</dbReference>
<dbReference type="AlphaFoldDB" id="A0A1I1XGP7"/>
<dbReference type="EMBL" id="FOMQ01000013">
    <property type="protein sequence ID" value="SFE06546.1"/>
    <property type="molecule type" value="Genomic_DNA"/>
</dbReference>
<dbReference type="SMART" id="SM00895">
    <property type="entry name" value="FCD"/>
    <property type="match status" value="1"/>
</dbReference>
<feature type="domain" description="HTH gntR-type" evidence="4">
    <location>
        <begin position="13"/>
        <end position="80"/>
    </location>
</feature>
<dbReference type="GO" id="GO:0003677">
    <property type="term" value="F:DNA binding"/>
    <property type="evidence" value="ECO:0007669"/>
    <property type="project" value="UniProtKB-KW"/>
</dbReference>
<evidence type="ECO:0000259" key="4">
    <source>
        <dbReference type="PROSITE" id="PS50949"/>
    </source>
</evidence>
<reference evidence="6" key="1">
    <citation type="submission" date="2016-10" db="EMBL/GenBank/DDBJ databases">
        <authorList>
            <person name="Varghese N."/>
            <person name="Submissions S."/>
        </authorList>
    </citation>
    <scope>NUCLEOTIDE SEQUENCE [LARGE SCALE GENOMIC DNA]</scope>
    <source>
        <strain evidence="6">DSM 7481</strain>
    </source>
</reference>
<dbReference type="PROSITE" id="PS50949">
    <property type="entry name" value="HTH_GNTR"/>
    <property type="match status" value="1"/>
</dbReference>
<dbReference type="SUPFAM" id="SSF48008">
    <property type="entry name" value="GntR ligand-binding domain-like"/>
    <property type="match status" value="1"/>
</dbReference>
<accession>A0A1I1XGP7</accession>
<keyword evidence="2 5" id="KW-0238">DNA-binding</keyword>
<dbReference type="RefSeq" id="WP_092955204.1">
    <property type="nucleotide sequence ID" value="NZ_FOMQ01000013.1"/>
</dbReference>
<keyword evidence="6" id="KW-1185">Reference proteome</keyword>
<dbReference type="InterPro" id="IPR000524">
    <property type="entry name" value="Tscrpt_reg_HTH_GntR"/>
</dbReference>
<dbReference type="OrthoDB" id="8680240at2"/>
<organism evidence="5 6">
    <name type="scientific">Paracidovorax konjaci</name>
    <dbReference type="NCBI Taxonomy" id="32040"/>
    <lineage>
        <taxon>Bacteria</taxon>
        <taxon>Pseudomonadati</taxon>
        <taxon>Pseudomonadota</taxon>
        <taxon>Betaproteobacteria</taxon>
        <taxon>Burkholderiales</taxon>
        <taxon>Comamonadaceae</taxon>
        <taxon>Paracidovorax</taxon>
    </lineage>
</organism>
<dbReference type="STRING" id="32040.SAMN04489710_11349"/>
<sequence>MHVREKVRLDRSRHAAPQVFEKLREAIVNLDLAPGTVLARAELAERFGISQTPVRDALLRLGEEGLVDIFPQHATVVSRIDVPAARQAHYLRRSIELEVVRTLALEPAEATIARLRAQIDAMAAMAGPQTYREFVEADQGFHRLMYEAAGVPGLWDLVRRRSGHVDRLRRLHLPTEGKAQAVLADHRRIADAVAAGDAPAAQEALRAHLSGTLSQVDEICARYPEFVET</sequence>
<dbReference type="Pfam" id="PF07729">
    <property type="entry name" value="FCD"/>
    <property type="match status" value="1"/>
</dbReference>
<dbReference type="InterPro" id="IPR036388">
    <property type="entry name" value="WH-like_DNA-bd_sf"/>
</dbReference>
<dbReference type="InterPro" id="IPR008920">
    <property type="entry name" value="TF_FadR/GntR_C"/>
</dbReference>
<dbReference type="GO" id="GO:0003700">
    <property type="term" value="F:DNA-binding transcription factor activity"/>
    <property type="evidence" value="ECO:0007669"/>
    <property type="project" value="InterPro"/>
</dbReference>
<evidence type="ECO:0000256" key="3">
    <source>
        <dbReference type="ARBA" id="ARBA00023163"/>
    </source>
</evidence>
<evidence type="ECO:0000256" key="2">
    <source>
        <dbReference type="ARBA" id="ARBA00023125"/>
    </source>
</evidence>
<dbReference type="Gene3D" id="1.20.120.530">
    <property type="entry name" value="GntR ligand-binding domain-like"/>
    <property type="match status" value="1"/>
</dbReference>
<evidence type="ECO:0000313" key="6">
    <source>
        <dbReference type="Proteomes" id="UP000199517"/>
    </source>
</evidence>
<evidence type="ECO:0000256" key="1">
    <source>
        <dbReference type="ARBA" id="ARBA00023015"/>
    </source>
</evidence>
<name>A0A1I1XGP7_9BURK</name>
<evidence type="ECO:0000313" key="5">
    <source>
        <dbReference type="EMBL" id="SFE06546.1"/>
    </source>
</evidence>
<dbReference type="Proteomes" id="UP000199517">
    <property type="component" value="Unassembled WGS sequence"/>
</dbReference>
<dbReference type="Gene3D" id="1.10.10.10">
    <property type="entry name" value="Winged helix-like DNA-binding domain superfamily/Winged helix DNA-binding domain"/>
    <property type="match status" value="1"/>
</dbReference>
<protein>
    <submittedName>
        <fullName evidence="5">DNA-binding transcriptional regulator, GntR family</fullName>
    </submittedName>
</protein>
<dbReference type="SMART" id="SM00345">
    <property type="entry name" value="HTH_GNTR"/>
    <property type="match status" value="1"/>
</dbReference>
<proteinExistence type="predicted"/>
<dbReference type="PANTHER" id="PTHR43537:SF45">
    <property type="entry name" value="GNTR FAMILY REGULATORY PROTEIN"/>
    <property type="match status" value="1"/>
</dbReference>
<dbReference type="InterPro" id="IPR036390">
    <property type="entry name" value="WH_DNA-bd_sf"/>
</dbReference>
<dbReference type="PANTHER" id="PTHR43537">
    <property type="entry name" value="TRANSCRIPTIONAL REGULATOR, GNTR FAMILY"/>
    <property type="match status" value="1"/>
</dbReference>
<gene>
    <name evidence="5" type="ORF">SAMN04489710_11349</name>
</gene>
<dbReference type="SUPFAM" id="SSF46785">
    <property type="entry name" value="Winged helix' DNA-binding domain"/>
    <property type="match status" value="1"/>
</dbReference>
<keyword evidence="1" id="KW-0805">Transcription regulation</keyword>
<dbReference type="Pfam" id="PF00392">
    <property type="entry name" value="GntR"/>
    <property type="match status" value="1"/>
</dbReference>